<dbReference type="CDD" id="cd03141">
    <property type="entry name" value="GATase1_Hsp31_like"/>
    <property type="match status" value="1"/>
</dbReference>
<keyword evidence="4" id="KW-0315">Glutamine amidotransferase</keyword>
<dbReference type="SUPFAM" id="SSF52317">
    <property type="entry name" value="Class I glutamine amidotransferase-like"/>
    <property type="match status" value="1"/>
</dbReference>
<name>A0ABW5N4P2_9FLAO</name>
<dbReference type="EMBL" id="JBHULX010000003">
    <property type="protein sequence ID" value="MFD2590158.1"/>
    <property type="molecule type" value="Genomic_DNA"/>
</dbReference>
<sequence>MYALKNTNKPDEIIPANYKAVHYIGGGAAMFGVPENKEIQTLVMTIYEQHDGIVSSVCHGTAGIVNLKTREGNYLFKNKVVSGYPDSFEKQDAEYFRHFPFLIQKTLENRGAVFKFSPRNKAHVEVDGKLITGQNYLSSREVALKIIENLNEGKK</sequence>
<organism evidence="4 5">
    <name type="scientific">Aquimarina hainanensis</name>
    <dbReference type="NCBI Taxonomy" id="1578017"/>
    <lineage>
        <taxon>Bacteria</taxon>
        <taxon>Pseudomonadati</taxon>
        <taxon>Bacteroidota</taxon>
        <taxon>Flavobacteriia</taxon>
        <taxon>Flavobacteriales</taxon>
        <taxon>Flavobacteriaceae</taxon>
        <taxon>Aquimarina</taxon>
    </lineage>
</organism>
<protein>
    <submittedName>
        <fullName evidence="4">Type 1 glutamine amidotransferase domain-containing protein</fullName>
    </submittedName>
</protein>
<evidence type="ECO:0000256" key="3">
    <source>
        <dbReference type="ARBA" id="ARBA00038493"/>
    </source>
</evidence>
<keyword evidence="5" id="KW-1185">Reference proteome</keyword>
<dbReference type="InterPro" id="IPR050325">
    <property type="entry name" value="Prot/Nucl_acid_deglycase"/>
</dbReference>
<proteinExistence type="inferred from homology"/>
<accession>A0ABW5N4P2</accession>
<evidence type="ECO:0000256" key="1">
    <source>
        <dbReference type="ARBA" id="ARBA00023016"/>
    </source>
</evidence>
<dbReference type="Gene3D" id="3.40.50.880">
    <property type="match status" value="1"/>
</dbReference>
<evidence type="ECO:0000313" key="4">
    <source>
        <dbReference type="EMBL" id="MFD2590158.1"/>
    </source>
</evidence>
<keyword evidence="1" id="KW-0346">Stress response</keyword>
<evidence type="ECO:0000313" key="5">
    <source>
        <dbReference type="Proteomes" id="UP001597459"/>
    </source>
</evidence>
<comment type="similarity">
    <text evidence="3">Belongs to the peptidase C56 family. HSP31-like subfamily.</text>
</comment>
<dbReference type="RefSeq" id="WP_378255710.1">
    <property type="nucleotide sequence ID" value="NZ_JBHSJV010000001.1"/>
</dbReference>
<reference evidence="5" key="1">
    <citation type="journal article" date="2019" name="Int. J. Syst. Evol. Microbiol.">
        <title>The Global Catalogue of Microorganisms (GCM) 10K type strain sequencing project: providing services to taxonomists for standard genome sequencing and annotation.</title>
        <authorList>
            <consortium name="The Broad Institute Genomics Platform"/>
            <consortium name="The Broad Institute Genome Sequencing Center for Infectious Disease"/>
            <person name="Wu L."/>
            <person name="Ma J."/>
        </authorList>
    </citation>
    <scope>NUCLEOTIDE SEQUENCE [LARGE SCALE GENOMIC DNA]</scope>
    <source>
        <strain evidence="5">KCTC 42423</strain>
    </source>
</reference>
<dbReference type="Proteomes" id="UP001597459">
    <property type="component" value="Unassembled WGS sequence"/>
</dbReference>
<keyword evidence="2" id="KW-0456">Lyase</keyword>
<evidence type="ECO:0000256" key="2">
    <source>
        <dbReference type="ARBA" id="ARBA00023239"/>
    </source>
</evidence>
<dbReference type="PANTHER" id="PTHR48094:SF11">
    <property type="entry name" value="GLUTATHIONE-INDEPENDENT GLYOXALASE HSP31-RELATED"/>
    <property type="match status" value="1"/>
</dbReference>
<dbReference type="InterPro" id="IPR029062">
    <property type="entry name" value="Class_I_gatase-like"/>
</dbReference>
<comment type="caution">
    <text evidence="4">The sequence shown here is derived from an EMBL/GenBank/DDBJ whole genome shotgun (WGS) entry which is preliminary data.</text>
</comment>
<gene>
    <name evidence="4" type="ORF">ACFSTE_04900</name>
</gene>
<dbReference type="PANTHER" id="PTHR48094">
    <property type="entry name" value="PROTEIN/NUCLEIC ACID DEGLYCASE DJ-1-RELATED"/>
    <property type="match status" value="1"/>
</dbReference>